<gene>
    <name evidence="2" type="ORF">GLW04_09420</name>
</gene>
<evidence type="ECO:0000259" key="1">
    <source>
        <dbReference type="Pfam" id="PF04230"/>
    </source>
</evidence>
<organism evidence="2 3">
    <name type="scientific">Halobacillus litoralis</name>
    <dbReference type="NCBI Taxonomy" id="45668"/>
    <lineage>
        <taxon>Bacteria</taxon>
        <taxon>Bacillati</taxon>
        <taxon>Bacillota</taxon>
        <taxon>Bacilli</taxon>
        <taxon>Bacillales</taxon>
        <taxon>Bacillaceae</taxon>
        <taxon>Halobacillus</taxon>
    </lineage>
</organism>
<dbReference type="PANTHER" id="PTHR36836:SF1">
    <property type="entry name" value="COLANIC ACID BIOSYNTHESIS PROTEIN WCAK"/>
    <property type="match status" value="1"/>
</dbReference>
<feature type="domain" description="Polysaccharide pyruvyl transferase" evidence="1">
    <location>
        <begin position="17"/>
        <end position="299"/>
    </location>
</feature>
<dbReference type="InterPro" id="IPR007345">
    <property type="entry name" value="Polysacch_pyruvyl_Trfase"/>
</dbReference>
<dbReference type="PANTHER" id="PTHR36836">
    <property type="entry name" value="COLANIC ACID BIOSYNTHESIS PROTEIN WCAK"/>
    <property type="match status" value="1"/>
</dbReference>
<dbReference type="AlphaFoldDB" id="A0A845DRE8"/>
<evidence type="ECO:0000313" key="2">
    <source>
        <dbReference type="EMBL" id="MYL20103.1"/>
    </source>
</evidence>
<protein>
    <recommendedName>
        <fullName evidence="1">Polysaccharide pyruvyl transferase domain-containing protein</fullName>
    </recommendedName>
</protein>
<name>A0A845DRE8_9BACI</name>
<dbReference type="Pfam" id="PF04230">
    <property type="entry name" value="PS_pyruv_trans"/>
    <property type="match status" value="1"/>
</dbReference>
<accession>A0A845DRE8</accession>
<evidence type="ECO:0000313" key="3">
    <source>
        <dbReference type="Proteomes" id="UP000460949"/>
    </source>
</evidence>
<dbReference type="EMBL" id="WMET01000002">
    <property type="protein sequence ID" value="MYL20103.1"/>
    <property type="molecule type" value="Genomic_DNA"/>
</dbReference>
<reference evidence="2 3" key="1">
    <citation type="submission" date="2019-11" db="EMBL/GenBank/DDBJ databases">
        <title>Genome sequences of 17 halophilic strains isolated from different environments.</title>
        <authorList>
            <person name="Furrow R.E."/>
        </authorList>
    </citation>
    <scope>NUCLEOTIDE SEQUENCE [LARGE SCALE GENOMIC DNA]</scope>
    <source>
        <strain evidence="2 3">22511_23_Filter</strain>
    </source>
</reference>
<comment type="caution">
    <text evidence="2">The sequence shown here is derived from an EMBL/GenBank/DDBJ whole genome shotgun (WGS) entry which is preliminary data.</text>
</comment>
<dbReference type="Proteomes" id="UP000460949">
    <property type="component" value="Unassembled WGS sequence"/>
</dbReference>
<sequence length="364" mass="42262">MNELRKVLIRGYYGFNNFGDDALLYTILKKVCKKTDIVTVLSKKEIPLSNTLNREVKFVSTSKFNIISQVIINDIFVFGGGSQFQDFGTKNNVKELLFKLGLIVLAKITGSKVIHLGISIGPLKTRIGKLLTKLSFKFSDSIGVRDERSLNYLNTMLRDERDYFLTPDLTLMLHDGEVQKKIKEVNIGVNVIPYDKTTKNSRENKELLFNNLWLAMKEIKSNQPNITFTFFAFQEDENVSDRLELIKLADEDTEIITYTGSIEKFENEINNCSHFITMRFHAAVFSYINNIPQFNLSYHQKCIDFMEKCGYGSDGFYDIRYQVPTKKELQNRIQKLISNDKQYYVKSDNNDIISSFNDIYRYHF</sequence>
<proteinExistence type="predicted"/>